<reference evidence="1 2" key="1">
    <citation type="submission" date="2019-05" db="EMBL/GenBank/DDBJ databases">
        <title>Another draft genome of Portunus trituberculatus and its Hox gene families provides insights of decapod evolution.</title>
        <authorList>
            <person name="Jeong J.-H."/>
            <person name="Song I."/>
            <person name="Kim S."/>
            <person name="Choi T."/>
            <person name="Kim D."/>
            <person name="Ryu S."/>
            <person name="Kim W."/>
        </authorList>
    </citation>
    <scope>NUCLEOTIDE SEQUENCE [LARGE SCALE GENOMIC DNA]</scope>
    <source>
        <tissue evidence="1">Muscle</tissue>
    </source>
</reference>
<accession>A0A5B7HX48</accession>
<evidence type="ECO:0000313" key="2">
    <source>
        <dbReference type="Proteomes" id="UP000324222"/>
    </source>
</evidence>
<protein>
    <submittedName>
        <fullName evidence="1">Uncharacterized protein</fullName>
    </submittedName>
</protein>
<dbReference type="AlphaFoldDB" id="A0A5B7HX48"/>
<gene>
    <name evidence="1" type="ORF">E2C01_068783</name>
</gene>
<dbReference type="EMBL" id="VSRR010038902">
    <property type="protein sequence ID" value="MPC74425.1"/>
    <property type="molecule type" value="Genomic_DNA"/>
</dbReference>
<dbReference type="Proteomes" id="UP000324222">
    <property type="component" value="Unassembled WGS sequence"/>
</dbReference>
<comment type="caution">
    <text evidence="1">The sequence shown here is derived from an EMBL/GenBank/DDBJ whole genome shotgun (WGS) entry which is preliminary data.</text>
</comment>
<organism evidence="1 2">
    <name type="scientific">Portunus trituberculatus</name>
    <name type="common">Swimming crab</name>
    <name type="synonym">Neptunus trituberculatus</name>
    <dbReference type="NCBI Taxonomy" id="210409"/>
    <lineage>
        <taxon>Eukaryota</taxon>
        <taxon>Metazoa</taxon>
        <taxon>Ecdysozoa</taxon>
        <taxon>Arthropoda</taxon>
        <taxon>Crustacea</taxon>
        <taxon>Multicrustacea</taxon>
        <taxon>Malacostraca</taxon>
        <taxon>Eumalacostraca</taxon>
        <taxon>Eucarida</taxon>
        <taxon>Decapoda</taxon>
        <taxon>Pleocyemata</taxon>
        <taxon>Brachyura</taxon>
        <taxon>Eubrachyura</taxon>
        <taxon>Portunoidea</taxon>
        <taxon>Portunidae</taxon>
        <taxon>Portuninae</taxon>
        <taxon>Portunus</taxon>
    </lineage>
</organism>
<evidence type="ECO:0000313" key="1">
    <source>
        <dbReference type="EMBL" id="MPC74425.1"/>
    </source>
</evidence>
<keyword evidence="2" id="KW-1185">Reference proteome</keyword>
<name>A0A5B7HX48_PORTR</name>
<proteinExistence type="predicted"/>
<sequence>MKSGVLSQPDMQCTSRPSLPSWMTVDIWNCLSEETVAAEYVHKLNLWAASDNTVLSVKNTQNCG</sequence>